<keyword evidence="6" id="KW-0472">Membrane</keyword>
<dbReference type="PANTHER" id="PTHR12358">
    <property type="entry name" value="SPHINGOSINE KINASE"/>
    <property type="match status" value="1"/>
</dbReference>
<accession>A0A8T0SYQ0</accession>
<evidence type="ECO:0000256" key="4">
    <source>
        <dbReference type="ARBA" id="ARBA00022777"/>
    </source>
</evidence>
<dbReference type="FunFam" id="3.40.50.10330:FF:000005">
    <property type="entry name" value="Sphingosine kinase 2"/>
    <property type="match status" value="1"/>
</dbReference>
<dbReference type="InterPro" id="IPR016064">
    <property type="entry name" value="NAD/diacylglycerol_kinase_sf"/>
</dbReference>
<evidence type="ECO:0000256" key="6">
    <source>
        <dbReference type="ARBA" id="ARBA00023136"/>
    </source>
</evidence>
<organism evidence="9 10">
    <name type="scientific">Panicum virgatum</name>
    <name type="common">Blackwell switchgrass</name>
    <dbReference type="NCBI Taxonomy" id="38727"/>
    <lineage>
        <taxon>Eukaryota</taxon>
        <taxon>Viridiplantae</taxon>
        <taxon>Streptophyta</taxon>
        <taxon>Embryophyta</taxon>
        <taxon>Tracheophyta</taxon>
        <taxon>Spermatophyta</taxon>
        <taxon>Magnoliopsida</taxon>
        <taxon>Liliopsida</taxon>
        <taxon>Poales</taxon>
        <taxon>Poaceae</taxon>
        <taxon>PACMAD clade</taxon>
        <taxon>Panicoideae</taxon>
        <taxon>Panicodae</taxon>
        <taxon>Paniceae</taxon>
        <taxon>Panicinae</taxon>
        <taxon>Panicum</taxon>
        <taxon>Panicum sect. Hiantes</taxon>
    </lineage>
</organism>
<feature type="domain" description="DAGKc" evidence="8">
    <location>
        <begin position="102"/>
        <end position="244"/>
    </location>
</feature>
<proteinExistence type="predicted"/>
<comment type="caution">
    <text evidence="9">The sequence shown here is derived from an EMBL/GenBank/DDBJ whole genome shotgun (WGS) entry which is preliminary data.</text>
</comment>
<dbReference type="GO" id="GO:0046512">
    <property type="term" value="P:sphingosine biosynthetic process"/>
    <property type="evidence" value="ECO:0007669"/>
    <property type="project" value="TreeGrafter"/>
</dbReference>
<protein>
    <recommendedName>
        <fullName evidence="7">sphingosine kinase</fullName>
        <ecNumber evidence="7">2.7.1.91</ecNumber>
    </recommendedName>
</protein>
<evidence type="ECO:0000256" key="1">
    <source>
        <dbReference type="ARBA" id="ARBA00004148"/>
    </source>
</evidence>
<evidence type="ECO:0000313" key="10">
    <source>
        <dbReference type="Proteomes" id="UP000823388"/>
    </source>
</evidence>
<dbReference type="GO" id="GO:0071215">
    <property type="term" value="P:cellular response to abscisic acid stimulus"/>
    <property type="evidence" value="ECO:0007669"/>
    <property type="project" value="UniProtKB-ARBA"/>
</dbReference>
<dbReference type="InterPro" id="IPR050187">
    <property type="entry name" value="Lipid_Phosphate_FormReg"/>
</dbReference>
<dbReference type="GO" id="GO:0005774">
    <property type="term" value="C:vacuolar membrane"/>
    <property type="evidence" value="ECO:0007669"/>
    <property type="project" value="UniProtKB-SubCell"/>
</dbReference>
<dbReference type="Pfam" id="PF00781">
    <property type="entry name" value="DAGK_cat"/>
    <property type="match status" value="1"/>
</dbReference>
<keyword evidence="4" id="KW-0418">Kinase</keyword>
<dbReference type="Proteomes" id="UP000823388">
    <property type="component" value="Chromosome 5K"/>
</dbReference>
<dbReference type="EC" id="2.7.1.91" evidence="7"/>
<evidence type="ECO:0000256" key="3">
    <source>
        <dbReference type="ARBA" id="ARBA00022741"/>
    </source>
</evidence>
<dbReference type="AlphaFoldDB" id="A0A8T0SYQ0"/>
<dbReference type="PANTHER" id="PTHR12358:SF31">
    <property type="entry name" value="ACYLGLYCEROL KINASE, MITOCHONDRIAL"/>
    <property type="match status" value="1"/>
</dbReference>
<dbReference type="GO" id="GO:0005524">
    <property type="term" value="F:ATP binding"/>
    <property type="evidence" value="ECO:0007669"/>
    <property type="project" value="UniProtKB-KW"/>
</dbReference>
<reference evidence="9" key="1">
    <citation type="submission" date="2020-05" db="EMBL/GenBank/DDBJ databases">
        <title>WGS assembly of Panicum virgatum.</title>
        <authorList>
            <person name="Lovell J.T."/>
            <person name="Jenkins J."/>
            <person name="Shu S."/>
            <person name="Juenger T.E."/>
            <person name="Schmutz J."/>
        </authorList>
    </citation>
    <scope>NUCLEOTIDE SEQUENCE</scope>
    <source>
        <strain evidence="9">AP13</strain>
    </source>
</reference>
<comment type="subcellular location">
    <subcellularLocation>
        <location evidence="1">Vacuole membrane</location>
        <topology evidence="1">Peripheral membrane protein</topology>
    </subcellularLocation>
</comment>
<dbReference type="SUPFAM" id="SSF111331">
    <property type="entry name" value="NAD kinase/diacylglycerol kinase-like"/>
    <property type="match status" value="1"/>
</dbReference>
<gene>
    <name evidence="9" type="ORF">PVAP13_5KG573100</name>
</gene>
<sequence length="455" mass="48881">MEGRATASVRVDGAPAEATLGGGELRWRRAGGGGGAAGERVLSLERDVLGVEASGKEVIVRAFVAAGAARARSCASGAGAGGKGVGRRRRRDFVLEMADGEGAAAALFVFVNPFGGRKCAKKIYDTEIKPLFEAAGVSITVQETEYQGHAREVASSLDLGKYDGIVCVSGDGVLVEVVNGILQRTDWEEAIKMPIGVVPAGTGNGMAKSLLHAASETCSVSNAVFAIIKGHKQSLDVCTILQGEKKFFSVLLMTWDIESEKYRWMGSARFDFYFVPAPGYESYGEPVKQVENSIVESLEQNGKSHPSSYPGPSVEFQASDWRFADGPFVAVWINDVPWAAEDVMAAPEAKHHDTIILRDCPKADLLALLMKMSDGSYVKSPYVTYLKVRSFKLSLGQLVENPKRGGIIDVDGEVIARGDGTYGKDRHQDMMAYGPPIQLTVHQALATIYGPNRIR</sequence>
<evidence type="ECO:0000259" key="8">
    <source>
        <dbReference type="PROSITE" id="PS50146"/>
    </source>
</evidence>
<evidence type="ECO:0000313" key="9">
    <source>
        <dbReference type="EMBL" id="KAG2601199.1"/>
    </source>
</evidence>
<dbReference type="Gene3D" id="3.40.50.10330">
    <property type="entry name" value="Probable inorganic polyphosphate/atp-NAD kinase, domain 1"/>
    <property type="match status" value="1"/>
</dbReference>
<dbReference type="InterPro" id="IPR001206">
    <property type="entry name" value="Diacylglycerol_kinase_cat_dom"/>
</dbReference>
<keyword evidence="2" id="KW-0808">Transferase</keyword>
<dbReference type="PROSITE" id="PS50146">
    <property type="entry name" value="DAGK"/>
    <property type="match status" value="1"/>
</dbReference>
<dbReference type="Gene3D" id="2.60.200.40">
    <property type="match status" value="1"/>
</dbReference>
<dbReference type="EMBL" id="CM029045">
    <property type="protein sequence ID" value="KAG2601199.1"/>
    <property type="molecule type" value="Genomic_DNA"/>
</dbReference>
<dbReference type="GO" id="GO:0008481">
    <property type="term" value="F:sphingosine kinase activity"/>
    <property type="evidence" value="ECO:0007669"/>
    <property type="project" value="UniProtKB-EC"/>
</dbReference>
<keyword evidence="5" id="KW-0067">ATP-binding</keyword>
<evidence type="ECO:0000256" key="7">
    <source>
        <dbReference type="ARBA" id="ARBA00044037"/>
    </source>
</evidence>
<evidence type="ECO:0000256" key="5">
    <source>
        <dbReference type="ARBA" id="ARBA00022840"/>
    </source>
</evidence>
<dbReference type="SMART" id="SM00046">
    <property type="entry name" value="DAGKc"/>
    <property type="match status" value="1"/>
</dbReference>
<keyword evidence="3" id="KW-0547">Nucleotide-binding</keyword>
<keyword evidence="10" id="KW-1185">Reference proteome</keyword>
<dbReference type="InterPro" id="IPR017438">
    <property type="entry name" value="ATP-NAD_kinase_N"/>
</dbReference>
<name>A0A8T0SYQ0_PANVG</name>
<evidence type="ECO:0000256" key="2">
    <source>
        <dbReference type="ARBA" id="ARBA00022679"/>
    </source>
</evidence>